<gene>
    <name evidence="2" type="ORF">J2S03_000867</name>
</gene>
<sequence>MNKMKTVVCTGYSKLPEGMAAKTMFGVMGVGFEIDPSTDRIVNASCTFVTNMCTDFFATLLVGCDLNLGIEEPVREFERRYFGLGKKAVIAAIRDAYNQFEIYKSMSTHQSNASQRTKKLDMPQA</sequence>
<keyword evidence="3" id="KW-1185">Reference proteome</keyword>
<evidence type="ECO:0000313" key="3">
    <source>
        <dbReference type="Proteomes" id="UP001232973"/>
    </source>
</evidence>
<evidence type="ECO:0000313" key="2">
    <source>
        <dbReference type="EMBL" id="MDQ0189051.1"/>
    </source>
</evidence>
<dbReference type="Pfam" id="PF12986">
    <property type="entry name" value="DUF3870"/>
    <property type="match status" value="1"/>
</dbReference>
<evidence type="ECO:0000259" key="1">
    <source>
        <dbReference type="Pfam" id="PF12986"/>
    </source>
</evidence>
<proteinExistence type="predicted"/>
<dbReference type="EMBL" id="JAUSTP010000004">
    <property type="protein sequence ID" value="MDQ0189051.1"/>
    <property type="molecule type" value="Genomic_DNA"/>
</dbReference>
<accession>A0ABT9XFH8</accession>
<organism evidence="2 3">
    <name type="scientific">Alicyclobacillus cycloheptanicus</name>
    <dbReference type="NCBI Taxonomy" id="1457"/>
    <lineage>
        <taxon>Bacteria</taxon>
        <taxon>Bacillati</taxon>
        <taxon>Bacillota</taxon>
        <taxon>Bacilli</taxon>
        <taxon>Bacillales</taxon>
        <taxon>Alicyclobacillaceae</taxon>
        <taxon>Alicyclobacillus</taxon>
    </lineage>
</organism>
<dbReference type="InterPro" id="IPR024617">
    <property type="entry name" value="DUF3870"/>
</dbReference>
<reference evidence="2 3" key="1">
    <citation type="submission" date="2023-07" db="EMBL/GenBank/DDBJ databases">
        <title>Genomic Encyclopedia of Type Strains, Phase IV (KMG-IV): sequencing the most valuable type-strain genomes for metagenomic binning, comparative biology and taxonomic classification.</title>
        <authorList>
            <person name="Goeker M."/>
        </authorList>
    </citation>
    <scope>NUCLEOTIDE SEQUENCE [LARGE SCALE GENOMIC DNA]</scope>
    <source>
        <strain evidence="2 3">DSM 4006</strain>
    </source>
</reference>
<dbReference type="Proteomes" id="UP001232973">
    <property type="component" value="Unassembled WGS sequence"/>
</dbReference>
<feature type="domain" description="DUF3870" evidence="1">
    <location>
        <begin position="9"/>
        <end position="100"/>
    </location>
</feature>
<comment type="caution">
    <text evidence="2">The sequence shown here is derived from an EMBL/GenBank/DDBJ whole genome shotgun (WGS) entry which is preliminary data.</text>
</comment>
<dbReference type="RefSeq" id="WP_274454840.1">
    <property type="nucleotide sequence ID" value="NZ_CP067097.1"/>
</dbReference>
<protein>
    <recommendedName>
        <fullName evidence="1">DUF3870 domain-containing protein</fullName>
    </recommendedName>
</protein>
<name>A0ABT9XFH8_9BACL</name>